<dbReference type="CDD" id="cd04723">
    <property type="entry name" value="HisA_HisF"/>
    <property type="match status" value="1"/>
</dbReference>
<evidence type="ECO:0000256" key="1">
    <source>
        <dbReference type="ARBA" id="ARBA00005133"/>
    </source>
</evidence>
<evidence type="ECO:0000256" key="6">
    <source>
        <dbReference type="ARBA" id="ARBA00023235"/>
    </source>
</evidence>
<dbReference type="InterPro" id="IPR044524">
    <property type="entry name" value="Isoase_HisA-like"/>
</dbReference>
<evidence type="ECO:0000256" key="5">
    <source>
        <dbReference type="ARBA" id="ARBA00023102"/>
    </source>
</evidence>
<dbReference type="EC" id="5.3.1.16" evidence="3"/>
<dbReference type="EMBL" id="HBIN01016861">
    <property type="protein sequence ID" value="CAE0442725.1"/>
    <property type="molecule type" value="Transcribed_RNA"/>
</dbReference>
<keyword evidence="6" id="KW-0413">Isomerase</keyword>
<gene>
    <name evidence="8" type="ORF">ASTO00021_LOCUS12835</name>
</gene>
<dbReference type="InterPro" id="IPR013785">
    <property type="entry name" value="Aldolase_TIM"/>
</dbReference>
<evidence type="ECO:0000256" key="4">
    <source>
        <dbReference type="ARBA" id="ARBA00022605"/>
    </source>
</evidence>
<dbReference type="UniPathway" id="UPA00031">
    <property type="reaction ID" value="UER00009"/>
</dbReference>
<dbReference type="GO" id="GO:0000105">
    <property type="term" value="P:L-histidine biosynthetic process"/>
    <property type="evidence" value="ECO:0007669"/>
    <property type="project" value="UniProtKB-UniPathway"/>
</dbReference>
<protein>
    <recommendedName>
        <fullName evidence="3">1-(5-phosphoribosyl)-5-[(5-phosphoribosylamino)methylideneamino]imidazole-4-carboxamideisomerase</fullName>
        <ecNumber evidence="3">5.3.1.16</ecNumber>
    </recommendedName>
</protein>
<organism evidence="8">
    <name type="scientific">Aplanochytrium stocchinoi</name>
    <dbReference type="NCBI Taxonomy" id="215587"/>
    <lineage>
        <taxon>Eukaryota</taxon>
        <taxon>Sar</taxon>
        <taxon>Stramenopiles</taxon>
        <taxon>Bigyra</taxon>
        <taxon>Labyrinthulomycetes</taxon>
        <taxon>Thraustochytrida</taxon>
        <taxon>Thraustochytriidae</taxon>
        <taxon>Aplanochytrium</taxon>
    </lineage>
</organism>
<comment type="pathway">
    <text evidence="1">Amino-acid biosynthesis; L-histidine biosynthesis; L-histidine from 5-phospho-alpha-D-ribose 1-diphosphate: step 4/9.</text>
</comment>
<evidence type="ECO:0000313" key="8">
    <source>
        <dbReference type="EMBL" id="CAE0442725.1"/>
    </source>
</evidence>
<dbReference type="GO" id="GO:0005737">
    <property type="term" value="C:cytoplasm"/>
    <property type="evidence" value="ECO:0007669"/>
    <property type="project" value="TreeGrafter"/>
</dbReference>
<evidence type="ECO:0000256" key="2">
    <source>
        <dbReference type="ARBA" id="ARBA00009667"/>
    </source>
</evidence>
<comment type="similarity">
    <text evidence="2 7">Belongs to the HisA/HisF family.</text>
</comment>
<dbReference type="PANTHER" id="PTHR43090">
    <property type="entry name" value="1-(5-PHOSPHORIBOSYL)-5-[(5-PHOSPHORIBOSYLAMINO)METHYLIDENEAMINO] IMIDAZOLE-4-CARBOXAMIDE ISOMERASE"/>
    <property type="match status" value="1"/>
</dbReference>
<dbReference type="Gene3D" id="3.20.20.70">
    <property type="entry name" value="Aldolase class I"/>
    <property type="match status" value="1"/>
</dbReference>
<dbReference type="InterPro" id="IPR011858">
    <property type="entry name" value="His6/HISN3"/>
</dbReference>
<dbReference type="SUPFAM" id="SSF51366">
    <property type="entry name" value="Ribulose-phoshate binding barrel"/>
    <property type="match status" value="1"/>
</dbReference>
<name>A0A7S3PKW7_9STRA</name>
<sequence>MKRKELSIINVTGFRPCIDLHRGRVKQIVGSTLTDKTNDENLVTNFESEKSSKEFALLYKNDKLRGGHIIKLGPGNDEAALAALEAYPGGMQVGGGIKPDNALKYLDAGASHVIVTSYVFHNGQIDFDRLDELEKVVGKDRLVLDLSCRSKPGSDSYFVVTDRWQKYTDLEISPENLQKLANYCVEFLVHGVDVEGMRIGIMEDLVEKLGEWSPIPVTYAGGARSLADLELVKKLGKGKVDITVGSALDIFGGDLSYEKVVQWHDSQHKDSDDEYERSLAMAAEAALAAAFASEKAIEVAEKTKQSYNVLKSLPCQQTRLKSV</sequence>
<dbReference type="FunFam" id="3.20.20.70:FF:000110">
    <property type="entry name" value="1-(5-phosphoribosyl)-5-[(5-phosphoribosylamino)methylideneamino] imidazole-4-carboxamide isomerase, chloroplastic"/>
    <property type="match status" value="1"/>
</dbReference>
<dbReference type="GO" id="GO:0000162">
    <property type="term" value="P:L-tryptophan biosynthetic process"/>
    <property type="evidence" value="ECO:0007669"/>
    <property type="project" value="TreeGrafter"/>
</dbReference>
<dbReference type="PANTHER" id="PTHR43090:SF2">
    <property type="entry name" value="1-(5-PHOSPHORIBOSYL)-5-[(5-PHOSPHORIBOSYLAMINO)METHYLIDENEAMINO] IMIDAZOLE-4-CARBOXAMIDE ISOMERASE"/>
    <property type="match status" value="1"/>
</dbReference>
<evidence type="ECO:0000256" key="7">
    <source>
        <dbReference type="RuleBase" id="RU003657"/>
    </source>
</evidence>
<dbReference type="NCBIfam" id="TIGR02129">
    <property type="entry name" value="hisA_euk"/>
    <property type="match status" value="1"/>
</dbReference>
<keyword evidence="4 7" id="KW-0028">Amino-acid biosynthesis</keyword>
<dbReference type="InterPro" id="IPR011060">
    <property type="entry name" value="RibuloseP-bd_barrel"/>
</dbReference>
<dbReference type="GO" id="GO:0003949">
    <property type="term" value="F:1-(5-phosphoribosyl)-5-[(5-phosphoribosylamino)methylideneamino]imidazole-4-carboxamide isomerase activity"/>
    <property type="evidence" value="ECO:0007669"/>
    <property type="project" value="UniProtKB-EC"/>
</dbReference>
<keyword evidence="5 7" id="KW-0368">Histidine biosynthesis</keyword>
<dbReference type="InterPro" id="IPR006062">
    <property type="entry name" value="His_biosynth"/>
</dbReference>
<reference evidence="8" key="1">
    <citation type="submission" date="2021-01" db="EMBL/GenBank/DDBJ databases">
        <authorList>
            <person name="Corre E."/>
            <person name="Pelletier E."/>
            <person name="Niang G."/>
            <person name="Scheremetjew M."/>
            <person name="Finn R."/>
            <person name="Kale V."/>
            <person name="Holt S."/>
            <person name="Cochrane G."/>
            <person name="Meng A."/>
            <person name="Brown T."/>
            <person name="Cohen L."/>
        </authorList>
    </citation>
    <scope>NUCLEOTIDE SEQUENCE</scope>
    <source>
        <strain evidence="8">GSBS06</strain>
    </source>
</reference>
<dbReference type="Pfam" id="PF00977">
    <property type="entry name" value="His_biosynth"/>
    <property type="match status" value="1"/>
</dbReference>
<accession>A0A7S3PKW7</accession>
<evidence type="ECO:0000256" key="3">
    <source>
        <dbReference type="ARBA" id="ARBA00012550"/>
    </source>
</evidence>
<proteinExistence type="inferred from homology"/>
<dbReference type="AlphaFoldDB" id="A0A7S3PKW7"/>